<dbReference type="AlphaFoldDB" id="C0QRP8"/>
<dbReference type="PROSITE" id="PS50109">
    <property type="entry name" value="HIS_KIN"/>
    <property type="match status" value="1"/>
</dbReference>
<dbReference type="PaxDb" id="123214-PERMA_1577"/>
<dbReference type="PANTHER" id="PTHR45453:SF1">
    <property type="entry name" value="PHOSPHATE REGULON SENSOR PROTEIN PHOR"/>
    <property type="match status" value="1"/>
</dbReference>
<dbReference type="GO" id="GO:0004721">
    <property type="term" value="F:phosphoprotein phosphatase activity"/>
    <property type="evidence" value="ECO:0007669"/>
    <property type="project" value="TreeGrafter"/>
</dbReference>
<dbReference type="SMART" id="SM00387">
    <property type="entry name" value="HATPase_c"/>
    <property type="match status" value="1"/>
</dbReference>
<dbReference type="SMART" id="SM00388">
    <property type="entry name" value="HisKA"/>
    <property type="match status" value="1"/>
</dbReference>
<accession>C0QRP8</accession>
<dbReference type="PANTHER" id="PTHR45453">
    <property type="entry name" value="PHOSPHATE REGULON SENSOR PROTEIN PHOR"/>
    <property type="match status" value="1"/>
</dbReference>
<evidence type="ECO:0000256" key="1">
    <source>
        <dbReference type="ARBA" id="ARBA00000085"/>
    </source>
</evidence>
<evidence type="ECO:0000256" key="6">
    <source>
        <dbReference type="ARBA" id="ARBA00023012"/>
    </source>
</evidence>
<evidence type="ECO:0000259" key="8">
    <source>
        <dbReference type="PROSITE" id="PS50109"/>
    </source>
</evidence>
<dbReference type="PRINTS" id="PR00344">
    <property type="entry name" value="BCTRLSENSOR"/>
</dbReference>
<reference evidence="9 10" key="1">
    <citation type="journal article" date="2009" name="J. Bacteriol.">
        <title>Complete and draft genome sequences of six members of the Aquificales.</title>
        <authorList>
            <person name="Reysenbach A.L."/>
            <person name="Hamamura N."/>
            <person name="Podar M."/>
            <person name="Griffiths E."/>
            <person name="Ferreira S."/>
            <person name="Hochstein R."/>
            <person name="Heidelberg J."/>
            <person name="Johnson J."/>
            <person name="Mead D."/>
            <person name="Pohorille A."/>
            <person name="Sarmiento M."/>
            <person name="Schweighofer K."/>
            <person name="Seshadri R."/>
            <person name="Voytek M.A."/>
        </authorList>
    </citation>
    <scope>NUCLEOTIDE SEQUENCE [LARGE SCALE GENOMIC DNA]</scope>
    <source>
        <strain evidence="10">DSM 14350 / EX-H1</strain>
    </source>
</reference>
<keyword evidence="6" id="KW-0902">Two-component regulatory system</keyword>
<dbReference type="InterPro" id="IPR003594">
    <property type="entry name" value="HATPase_dom"/>
</dbReference>
<dbReference type="Proteomes" id="UP000001366">
    <property type="component" value="Chromosome"/>
</dbReference>
<keyword evidence="4 9" id="KW-0808">Transferase</keyword>
<dbReference type="STRING" id="123214.PERMA_1577"/>
<dbReference type="KEGG" id="pmx:PERMA_1577"/>
<keyword evidence="3" id="KW-0597">Phosphoprotein</keyword>
<dbReference type="EMBL" id="CP001230">
    <property type="protein sequence ID" value="ACO03385.1"/>
    <property type="molecule type" value="Genomic_DNA"/>
</dbReference>
<dbReference type="OrthoDB" id="9813151at2"/>
<sequence>MNNNQIDTEVILKFLDFLKEGVIVVDENQNIEYMNAYAKDILKNDIKGIDPLGKHFSEVIKNNYLYSIISYKNKRDFKEEITINDDIFLIRMYHINNKKVLHFQDITLFEIYKQAKKDFVSNVSHELKTPIAVMKGIVETLEQEEDVQTIRKFLNMAKKRIDQMDSLINDLLILAKLESKEEKLNITKADLSRIVNSIFNDLEHLSKEKNIKLINDIPEGFLIDVDQKKFDILLKNLIENAIKYNKPEGSVTVSAERKDGEILINVTDTGIGIPKESQPLIFERFYRVDKSRSRNVGGTGLGLSIVKHIAEAHNGKVEVKSEPNVGSTFTVRIPERRDG</sequence>
<dbReference type="Pfam" id="PF02518">
    <property type="entry name" value="HATPase_c"/>
    <property type="match status" value="1"/>
</dbReference>
<comment type="catalytic activity">
    <reaction evidence="1">
        <text>ATP + protein L-histidine = ADP + protein N-phospho-L-histidine.</text>
        <dbReference type="EC" id="2.7.13.3"/>
    </reaction>
</comment>
<evidence type="ECO:0000256" key="5">
    <source>
        <dbReference type="ARBA" id="ARBA00022777"/>
    </source>
</evidence>
<gene>
    <name evidence="9" type="ordered locus">PERMA_1577</name>
</gene>
<dbReference type="Gene3D" id="3.30.450.20">
    <property type="entry name" value="PAS domain"/>
    <property type="match status" value="1"/>
</dbReference>
<dbReference type="InterPro" id="IPR003661">
    <property type="entry name" value="HisK_dim/P_dom"/>
</dbReference>
<keyword evidence="10" id="KW-1185">Reference proteome</keyword>
<dbReference type="Pfam" id="PF00512">
    <property type="entry name" value="HisKA"/>
    <property type="match status" value="1"/>
</dbReference>
<evidence type="ECO:0000256" key="2">
    <source>
        <dbReference type="ARBA" id="ARBA00012438"/>
    </source>
</evidence>
<dbReference type="SUPFAM" id="SSF47384">
    <property type="entry name" value="Homodimeric domain of signal transducing histidine kinase"/>
    <property type="match status" value="1"/>
</dbReference>
<evidence type="ECO:0000256" key="7">
    <source>
        <dbReference type="ARBA" id="ARBA00023136"/>
    </source>
</evidence>
<dbReference type="SUPFAM" id="SSF55874">
    <property type="entry name" value="ATPase domain of HSP90 chaperone/DNA topoisomerase II/histidine kinase"/>
    <property type="match status" value="1"/>
</dbReference>
<evidence type="ECO:0000313" key="9">
    <source>
        <dbReference type="EMBL" id="ACO03385.1"/>
    </source>
</evidence>
<dbReference type="Gene3D" id="3.30.565.10">
    <property type="entry name" value="Histidine kinase-like ATPase, C-terminal domain"/>
    <property type="match status" value="1"/>
</dbReference>
<dbReference type="InterPro" id="IPR036097">
    <property type="entry name" value="HisK_dim/P_sf"/>
</dbReference>
<dbReference type="EC" id="2.7.13.3" evidence="2"/>
<keyword evidence="5" id="KW-0418">Kinase</keyword>
<feature type="domain" description="Histidine kinase" evidence="8">
    <location>
        <begin position="122"/>
        <end position="337"/>
    </location>
</feature>
<name>C0QRP8_PERMH</name>
<dbReference type="eggNOG" id="COG5002">
    <property type="taxonomic scope" value="Bacteria"/>
</dbReference>
<dbReference type="InterPro" id="IPR004358">
    <property type="entry name" value="Sig_transdc_His_kin-like_C"/>
</dbReference>
<dbReference type="InterPro" id="IPR005467">
    <property type="entry name" value="His_kinase_dom"/>
</dbReference>
<dbReference type="FunFam" id="1.10.287.130:FF:000001">
    <property type="entry name" value="Two-component sensor histidine kinase"/>
    <property type="match status" value="1"/>
</dbReference>
<proteinExistence type="predicted"/>
<dbReference type="CDD" id="cd00075">
    <property type="entry name" value="HATPase"/>
    <property type="match status" value="1"/>
</dbReference>
<dbReference type="GO" id="GO:0000155">
    <property type="term" value="F:phosphorelay sensor kinase activity"/>
    <property type="evidence" value="ECO:0007669"/>
    <property type="project" value="InterPro"/>
</dbReference>
<dbReference type="GO" id="GO:0016036">
    <property type="term" value="P:cellular response to phosphate starvation"/>
    <property type="evidence" value="ECO:0007669"/>
    <property type="project" value="TreeGrafter"/>
</dbReference>
<protein>
    <recommendedName>
        <fullName evidence="2">histidine kinase</fullName>
        <ecNumber evidence="2">2.7.13.3</ecNumber>
    </recommendedName>
</protein>
<dbReference type="HOGENOM" id="CLU_000445_89_2_0"/>
<dbReference type="Gene3D" id="1.10.287.130">
    <property type="match status" value="1"/>
</dbReference>
<dbReference type="FunFam" id="3.30.565.10:FF:000006">
    <property type="entry name" value="Sensor histidine kinase WalK"/>
    <property type="match status" value="1"/>
</dbReference>
<evidence type="ECO:0000313" key="10">
    <source>
        <dbReference type="Proteomes" id="UP000001366"/>
    </source>
</evidence>
<dbReference type="InterPro" id="IPR036890">
    <property type="entry name" value="HATPase_C_sf"/>
</dbReference>
<dbReference type="RefSeq" id="WP_012675624.1">
    <property type="nucleotide sequence ID" value="NC_012440.1"/>
</dbReference>
<dbReference type="CDD" id="cd00082">
    <property type="entry name" value="HisKA"/>
    <property type="match status" value="1"/>
</dbReference>
<organism evidence="9 10">
    <name type="scientific">Persephonella marina (strain DSM 14350 / EX-H1)</name>
    <dbReference type="NCBI Taxonomy" id="123214"/>
    <lineage>
        <taxon>Bacteria</taxon>
        <taxon>Pseudomonadati</taxon>
        <taxon>Aquificota</taxon>
        <taxon>Aquificia</taxon>
        <taxon>Aquificales</taxon>
        <taxon>Hydrogenothermaceae</taxon>
        <taxon>Persephonella</taxon>
    </lineage>
</organism>
<keyword evidence="7" id="KW-0472">Membrane</keyword>
<evidence type="ECO:0000256" key="3">
    <source>
        <dbReference type="ARBA" id="ARBA00022553"/>
    </source>
</evidence>
<dbReference type="InterPro" id="IPR050351">
    <property type="entry name" value="BphY/WalK/GraS-like"/>
</dbReference>
<dbReference type="GO" id="GO:0005886">
    <property type="term" value="C:plasma membrane"/>
    <property type="evidence" value="ECO:0007669"/>
    <property type="project" value="TreeGrafter"/>
</dbReference>
<evidence type="ECO:0000256" key="4">
    <source>
        <dbReference type="ARBA" id="ARBA00022679"/>
    </source>
</evidence>